<reference evidence="2 3" key="1">
    <citation type="submission" date="2017-09" db="EMBL/GenBank/DDBJ databases">
        <title>Complete genome sequence of Verrucomicrobial strain HZ-65, isolated from freshwater.</title>
        <authorList>
            <person name="Choi A."/>
        </authorList>
    </citation>
    <scope>NUCLEOTIDE SEQUENCE [LARGE SCALE GENOMIC DNA]</scope>
    <source>
        <strain evidence="2 3">HZ-65</strain>
    </source>
</reference>
<dbReference type="Proteomes" id="UP000217265">
    <property type="component" value="Chromosome"/>
</dbReference>
<keyword evidence="2" id="KW-0808">Transferase</keyword>
<dbReference type="Pfam" id="PF00535">
    <property type="entry name" value="Glycos_transf_2"/>
    <property type="match status" value="1"/>
</dbReference>
<dbReference type="Gene3D" id="3.90.550.10">
    <property type="entry name" value="Spore Coat Polysaccharide Biosynthesis Protein SpsA, Chain A"/>
    <property type="match status" value="1"/>
</dbReference>
<dbReference type="AlphaFoldDB" id="A0A290QBP5"/>
<evidence type="ECO:0000313" key="3">
    <source>
        <dbReference type="Proteomes" id="UP000217265"/>
    </source>
</evidence>
<evidence type="ECO:0000313" key="2">
    <source>
        <dbReference type="EMBL" id="ATC65944.1"/>
    </source>
</evidence>
<dbReference type="PANTHER" id="PTHR43179:SF7">
    <property type="entry name" value="RHAMNOSYLTRANSFERASE WBBL"/>
    <property type="match status" value="1"/>
</dbReference>
<organism evidence="2 3">
    <name type="scientific">Nibricoccus aquaticus</name>
    <dbReference type="NCBI Taxonomy" id="2576891"/>
    <lineage>
        <taxon>Bacteria</taxon>
        <taxon>Pseudomonadati</taxon>
        <taxon>Verrucomicrobiota</taxon>
        <taxon>Opitutia</taxon>
        <taxon>Opitutales</taxon>
        <taxon>Opitutaceae</taxon>
        <taxon>Nibricoccus</taxon>
    </lineage>
</organism>
<proteinExistence type="predicted"/>
<evidence type="ECO:0000259" key="1">
    <source>
        <dbReference type="Pfam" id="PF00535"/>
    </source>
</evidence>
<dbReference type="PANTHER" id="PTHR43179">
    <property type="entry name" value="RHAMNOSYLTRANSFERASE WBBL"/>
    <property type="match status" value="1"/>
</dbReference>
<dbReference type="GO" id="GO:0016740">
    <property type="term" value="F:transferase activity"/>
    <property type="evidence" value="ECO:0007669"/>
    <property type="project" value="UniProtKB-KW"/>
</dbReference>
<dbReference type="KEGG" id="vbh:CMV30_02355"/>
<feature type="domain" description="Glycosyltransferase 2-like" evidence="1">
    <location>
        <begin position="53"/>
        <end position="176"/>
    </location>
</feature>
<dbReference type="EMBL" id="CP023344">
    <property type="protein sequence ID" value="ATC65944.1"/>
    <property type="molecule type" value="Genomic_DNA"/>
</dbReference>
<accession>A0A290QBP5</accession>
<dbReference type="InterPro" id="IPR029044">
    <property type="entry name" value="Nucleotide-diphossugar_trans"/>
</dbReference>
<dbReference type="InterPro" id="IPR001173">
    <property type="entry name" value="Glyco_trans_2-like"/>
</dbReference>
<dbReference type="SUPFAM" id="SSF53448">
    <property type="entry name" value="Nucleotide-diphospho-sugar transferases"/>
    <property type="match status" value="1"/>
</dbReference>
<name>A0A290QBP5_9BACT</name>
<protein>
    <submittedName>
        <fullName evidence="2">Glycosyl transferase family 2</fullName>
    </submittedName>
</protein>
<sequence>MTTEIGRADGMKAGWSVAGAGARSRVRGWAMENKKGVGSGGGFGGRGGVNAAVVIPVLNQLAYTQACVGCLQPDIAAGVRVVIIDNGSTDGTGEWLKAQSGLVVVSNTENRGCAAAWNQGWRAVEGAEWTVILNNDVLLPAGWLGRLIGAAEREGMSVVSPAMREREQNYPFSEYAADFMAKMSGVVRRDAAHGVCFAVKRAVFAKVGGFDEGFRIGQFEDSDFFRRCRIAGFKLGIVGDCFIHHFGSITQDALRGGPKVRPYEAENRAYYRAKWKIGWWRRRWEKFTSRRNLKRWRDAELAAHGRTLHAKWEDGAWKAF</sequence>
<gene>
    <name evidence="2" type="ORF">CMV30_02355</name>
</gene>
<dbReference type="OrthoDB" id="396512at2"/>
<keyword evidence="3" id="KW-1185">Reference proteome</keyword>